<keyword evidence="3" id="KW-1185">Reference proteome</keyword>
<name>A0A0N0RZE2_9EURO</name>
<proteinExistence type="predicted"/>
<accession>A0A0N0RZE2</accession>
<reference evidence="2 3" key="1">
    <citation type="submission" date="2015-08" db="EMBL/GenBank/DDBJ databases">
        <title>Genome sequencing of Penicillium nordicum.</title>
        <authorList>
            <person name="Nguyen H.D."/>
            <person name="Seifert K.A."/>
        </authorList>
    </citation>
    <scope>NUCLEOTIDE SEQUENCE [LARGE SCALE GENOMIC DNA]</scope>
    <source>
        <strain evidence="2 3">DAOMC 185683</strain>
    </source>
</reference>
<dbReference type="SUPFAM" id="SSF50923">
    <property type="entry name" value="Hemopexin-like domain"/>
    <property type="match status" value="1"/>
</dbReference>
<evidence type="ECO:0000256" key="1">
    <source>
        <dbReference type="PROSITE-ProRule" id="PRU01011"/>
    </source>
</evidence>
<dbReference type="Pfam" id="PF00045">
    <property type="entry name" value="Hemopexin"/>
    <property type="match status" value="2"/>
</dbReference>
<dbReference type="PROSITE" id="PS51642">
    <property type="entry name" value="HEMOPEXIN_2"/>
    <property type="match status" value="2"/>
</dbReference>
<evidence type="ECO:0000313" key="2">
    <source>
        <dbReference type="EMBL" id="KOS45445.1"/>
    </source>
</evidence>
<evidence type="ECO:0008006" key="4">
    <source>
        <dbReference type="Google" id="ProtNLM"/>
    </source>
</evidence>
<dbReference type="SMART" id="SM00120">
    <property type="entry name" value="HX"/>
    <property type="match status" value="3"/>
</dbReference>
<dbReference type="AlphaFoldDB" id="A0A0N0RZE2"/>
<dbReference type="Proteomes" id="UP000037696">
    <property type="component" value="Unassembled WGS sequence"/>
</dbReference>
<dbReference type="EMBL" id="LHQQ01000043">
    <property type="protein sequence ID" value="KOS45445.1"/>
    <property type="molecule type" value="Genomic_DNA"/>
</dbReference>
<protein>
    <recommendedName>
        <fullName evidence="4">Hemopexin</fullName>
    </recommendedName>
</protein>
<comment type="caution">
    <text evidence="2">The sequence shown here is derived from an EMBL/GenBank/DDBJ whole genome shotgun (WGS) entry which is preliminary data.</text>
</comment>
<dbReference type="InterPro" id="IPR018487">
    <property type="entry name" value="Hemopexin-like_repeat"/>
</dbReference>
<dbReference type="OrthoDB" id="6845681at2759"/>
<feature type="repeat" description="Hemopexin" evidence="1">
    <location>
        <begin position="114"/>
        <end position="162"/>
    </location>
</feature>
<dbReference type="InterPro" id="IPR036375">
    <property type="entry name" value="Hemopexin-like_dom_sf"/>
</dbReference>
<feature type="repeat" description="Hemopexin" evidence="1">
    <location>
        <begin position="167"/>
        <end position="216"/>
    </location>
</feature>
<gene>
    <name evidence="2" type="ORF">ACN38_g3617</name>
</gene>
<dbReference type="Gene3D" id="2.110.10.10">
    <property type="entry name" value="Hemopexin-like domain"/>
    <property type="match status" value="1"/>
</dbReference>
<evidence type="ECO:0000313" key="3">
    <source>
        <dbReference type="Proteomes" id="UP000037696"/>
    </source>
</evidence>
<sequence>MVDAVIPKLGHPRQFYVFSGTRYTTIEIDSNYNVKTVGAESLIIREEWSETFGKVGWGAVDAMFSAPGYKNGFYAFVGGNYMQLDIDPDSQKDSTYYGTIKTEATWKGLMSAGFDTVDAAIQSPSDSDCLFFFRGTKSFKYSVSGDKVVSGPNPITSYWPGIAAAGFDSIDAIFRSPNGDSYYVFKGDQYARIKWTGGWDSLEVDAHTIRGNWSTLGNWV</sequence>
<organism evidence="2 3">
    <name type="scientific">Penicillium nordicum</name>
    <dbReference type="NCBI Taxonomy" id="229535"/>
    <lineage>
        <taxon>Eukaryota</taxon>
        <taxon>Fungi</taxon>
        <taxon>Dikarya</taxon>
        <taxon>Ascomycota</taxon>
        <taxon>Pezizomycotina</taxon>
        <taxon>Eurotiomycetes</taxon>
        <taxon>Eurotiomycetidae</taxon>
        <taxon>Eurotiales</taxon>
        <taxon>Aspergillaceae</taxon>
        <taxon>Penicillium</taxon>
    </lineage>
</organism>